<reference evidence="1" key="1">
    <citation type="journal article" date="2021" name="Nat. Commun.">
        <title>Genomic analyses provide insights into spinach domestication and the genetic basis of agronomic traits.</title>
        <authorList>
            <person name="Cai X."/>
            <person name="Sun X."/>
            <person name="Xu C."/>
            <person name="Sun H."/>
            <person name="Wang X."/>
            <person name="Ge C."/>
            <person name="Zhang Z."/>
            <person name="Wang Q."/>
            <person name="Fei Z."/>
            <person name="Jiao C."/>
            <person name="Wang Q."/>
        </authorList>
    </citation>
    <scope>NUCLEOTIDE SEQUENCE [LARGE SCALE GENOMIC DNA]</scope>
    <source>
        <strain evidence="1">cv. Varoflay</strain>
    </source>
</reference>
<organism evidence="1 2">
    <name type="scientific">Spinacia oleracea</name>
    <name type="common">Spinach</name>
    <dbReference type="NCBI Taxonomy" id="3562"/>
    <lineage>
        <taxon>Eukaryota</taxon>
        <taxon>Viridiplantae</taxon>
        <taxon>Streptophyta</taxon>
        <taxon>Embryophyta</taxon>
        <taxon>Tracheophyta</taxon>
        <taxon>Spermatophyta</taxon>
        <taxon>Magnoliopsida</taxon>
        <taxon>eudicotyledons</taxon>
        <taxon>Gunneridae</taxon>
        <taxon>Pentapetalae</taxon>
        <taxon>Caryophyllales</taxon>
        <taxon>Chenopodiaceae</taxon>
        <taxon>Chenopodioideae</taxon>
        <taxon>Anserineae</taxon>
        <taxon>Spinacia</taxon>
    </lineage>
</organism>
<proteinExistence type="predicted"/>
<dbReference type="KEGG" id="soe:110795603"/>
<dbReference type="Proteomes" id="UP000813463">
    <property type="component" value="Chromosome 4"/>
</dbReference>
<reference evidence="2" key="2">
    <citation type="submission" date="2025-08" db="UniProtKB">
        <authorList>
            <consortium name="RefSeq"/>
        </authorList>
    </citation>
    <scope>IDENTIFICATION</scope>
    <source>
        <tissue evidence="2">Leaf</tissue>
    </source>
</reference>
<protein>
    <submittedName>
        <fullName evidence="2">Uncharacterized protein</fullName>
    </submittedName>
</protein>
<name>A0A9R0IVD5_SPIOL</name>
<dbReference type="Pfam" id="PF14009">
    <property type="entry name" value="PADRE"/>
    <property type="match status" value="1"/>
</dbReference>
<sequence>MGNCLRSQGNLVQILKPDGKILEYKAPVRVNDVLSGFQGYGLSDKLPVLQYLKQNIELVAGRLYYLILLPTQSPKIKKRVSFAQPEKVEESKSQDTSLTIKLVISKQELKEMLENGAFSLDELVSKQQNDTCPTDEESYGNKTWMPALKSISEVDC</sequence>
<keyword evidence="1" id="KW-1185">Reference proteome</keyword>
<accession>A0A9R0IVD5</accession>
<dbReference type="OrthoDB" id="1688863at2759"/>
<dbReference type="PANTHER" id="PTHR33148:SF46">
    <property type="entry name" value="EMB|CAB85509.1"/>
    <property type="match status" value="1"/>
</dbReference>
<evidence type="ECO:0000313" key="2">
    <source>
        <dbReference type="RefSeq" id="XP_021856317.1"/>
    </source>
</evidence>
<dbReference type="PANTHER" id="PTHR33148">
    <property type="entry name" value="PLASTID MOVEMENT IMPAIRED PROTEIN-RELATED"/>
    <property type="match status" value="1"/>
</dbReference>
<evidence type="ECO:0000313" key="1">
    <source>
        <dbReference type="Proteomes" id="UP000813463"/>
    </source>
</evidence>
<dbReference type="AlphaFoldDB" id="A0A9R0IVD5"/>
<dbReference type="InterPro" id="IPR025322">
    <property type="entry name" value="PADRE_dom"/>
</dbReference>
<dbReference type="RefSeq" id="XP_021856317.1">
    <property type="nucleotide sequence ID" value="XM_022000625.2"/>
</dbReference>
<dbReference type="GeneID" id="110795603"/>
<gene>
    <name evidence="2" type="primary">LOC110795603</name>
</gene>